<accession>A0A383EJC8</accession>
<feature type="non-terminal residue" evidence="1">
    <location>
        <position position="37"/>
    </location>
</feature>
<gene>
    <name evidence="1" type="ORF">METZ01_LOCUS509417</name>
</gene>
<dbReference type="EMBL" id="UINC01226183">
    <property type="protein sequence ID" value="SVE56563.1"/>
    <property type="molecule type" value="Genomic_DNA"/>
</dbReference>
<dbReference type="AlphaFoldDB" id="A0A383EJC8"/>
<sequence length="37" mass="4036">MNPLPPQVKQPISVAPPVPLQTGHFRVAVDKSPSCWL</sequence>
<evidence type="ECO:0000313" key="1">
    <source>
        <dbReference type="EMBL" id="SVE56563.1"/>
    </source>
</evidence>
<feature type="non-terminal residue" evidence="1">
    <location>
        <position position="1"/>
    </location>
</feature>
<proteinExistence type="predicted"/>
<organism evidence="1">
    <name type="scientific">marine metagenome</name>
    <dbReference type="NCBI Taxonomy" id="408172"/>
    <lineage>
        <taxon>unclassified sequences</taxon>
        <taxon>metagenomes</taxon>
        <taxon>ecological metagenomes</taxon>
    </lineage>
</organism>
<reference evidence="1" key="1">
    <citation type="submission" date="2018-05" db="EMBL/GenBank/DDBJ databases">
        <authorList>
            <person name="Lanie J.A."/>
            <person name="Ng W.-L."/>
            <person name="Kazmierczak K.M."/>
            <person name="Andrzejewski T.M."/>
            <person name="Davidsen T.M."/>
            <person name="Wayne K.J."/>
            <person name="Tettelin H."/>
            <person name="Glass J.I."/>
            <person name="Rusch D."/>
            <person name="Podicherti R."/>
            <person name="Tsui H.-C.T."/>
            <person name="Winkler M.E."/>
        </authorList>
    </citation>
    <scope>NUCLEOTIDE SEQUENCE</scope>
</reference>
<name>A0A383EJC8_9ZZZZ</name>
<protein>
    <submittedName>
        <fullName evidence="1">Uncharacterized protein</fullName>
    </submittedName>
</protein>